<dbReference type="PANTHER" id="PTHR45700:SF2">
    <property type="entry name" value="UBIQUITIN-PROTEIN LIGASE E3C"/>
    <property type="match status" value="1"/>
</dbReference>
<keyword evidence="5 6" id="KW-0833">Ubl conjugation pathway</keyword>
<dbReference type="Gene3D" id="3.30.2160.10">
    <property type="entry name" value="Hect, E3 ligase catalytic domain"/>
    <property type="match status" value="1"/>
</dbReference>
<evidence type="ECO:0000259" key="7">
    <source>
        <dbReference type="PROSITE" id="PS50237"/>
    </source>
</evidence>
<dbReference type="OMA" id="LAWYRFI"/>
<dbReference type="Gene3D" id="3.30.2410.10">
    <property type="entry name" value="Hect, E3 ligase catalytic domain"/>
    <property type="match status" value="1"/>
</dbReference>
<dbReference type="OrthoDB" id="8068875at2759"/>
<accession>A0A2H3JJB4</accession>
<evidence type="ECO:0000256" key="4">
    <source>
        <dbReference type="ARBA" id="ARBA00022679"/>
    </source>
</evidence>
<proteinExistence type="predicted"/>
<dbReference type="PROSITE" id="PS50237">
    <property type="entry name" value="HECT"/>
    <property type="match status" value="1"/>
</dbReference>
<comment type="pathway">
    <text evidence="2">Protein modification; protein ubiquitination.</text>
</comment>
<evidence type="ECO:0000256" key="3">
    <source>
        <dbReference type="ARBA" id="ARBA00012485"/>
    </source>
</evidence>
<dbReference type="EMBL" id="KB468053">
    <property type="protein sequence ID" value="PCH39963.1"/>
    <property type="molecule type" value="Genomic_DNA"/>
</dbReference>
<feature type="active site" description="Glycyl thioester intermediate" evidence="6">
    <location>
        <position position="961"/>
    </location>
</feature>
<feature type="domain" description="HECT" evidence="7">
    <location>
        <begin position="657"/>
        <end position="993"/>
    </location>
</feature>
<comment type="catalytic activity">
    <reaction evidence="1">
        <text>S-ubiquitinyl-[E2 ubiquitin-conjugating enzyme]-L-cysteine + [acceptor protein]-L-lysine = [E2 ubiquitin-conjugating enzyme]-L-cysteine + N(6)-ubiquitinyl-[acceptor protein]-L-lysine.</text>
        <dbReference type="EC" id="2.3.2.26"/>
    </reaction>
</comment>
<dbReference type="InterPro" id="IPR000569">
    <property type="entry name" value="HECT_dom"/>
</dbReference>
<sequence length="993" mass="111968">MNPLFGDDLIRRRKEINLGGTRTAAGFTDILHDVKAQRTQRQDLKRRLDSAMRIQTWWRGVAYRRLLREHLRRTFAEDVIGINGLRCLMLLGGDEDTMGTWARTVAGGAQGTILHDDPSWRFLLRRTALLLLRSVSNSPESQNALPYLSVLLALQSNTPSASEYTRYLLQNGYYEMLGRAIVSIPVDTKTSPSLPPLVSLITLPLSKPDLYNQCIRDVLLHILTIPLLPNRLPLQALSALSAVLPLSSLHLLSPSIADIVNNGPLSTAEAKLHLLANLVAFTPPRYSKLSADALNAYLELTTALMASLPTNAVEPPEPNVANSNIEWGDDEDYEYETQVSVVSSFEPAPAPLPQLDKRTRTRLQTYPSPQHLTVLLAAARQASQPILIAFCSTLTTIWASRKDKVLTALVAYNGGGIIRELYRLYIRSSPLGQDDQLSPLTAPSNKAAWPPMLLLIDLYTHSLLTMADDEFFGSGKLAGVARNPLMLDELIVFSRQLLNIAFALYWRESPTNVQENGVPGLTPVKWEHVRDKVTKLLQAIHARDSRRPFTPPDHWLITSQVDMVSFVDVAVMEERDLVQTDGARSLSKRQLAYVSPRLGVLNSIPFAIPFEVRVSIFRSFIQNDKTRRGEPESYRWSRRPISVRRGMVAQDGFNKLQEADLHRRVEIEFVDQFGQPEAGIDGGGVFKEFLTSLCKEVFDSDRGLWLANKKNELYPNPHSYATESHSLEWYRFIGRILGKALYDGILIDVAFAGFFLAKWLGKQSFLDDLASLDPDLYQGLIFLKHYTGDPEELSLNFTVAEEEFGVAKTVELIPNGSNIPVSRENRLQYIYLVSHYRLNKQIRRQSEAFFDGLSTMIDPKWLRMFNQQELQILLGGVNAPVDLEDMRKHTVYGGLYNDHHPTIEKFWKVVNTFDHEQRRALLRFATSCSRPPLLGFGELRPNFSIRDAGSDENRLPTASTCVNLLKLPRYENEQTLRNKLLQAITSNAGFDLS</sequence>
<protein>
    <recommendedName>
        <fullName evidence="3">HECT-type E3 ubiquitin transferase</fullName>
        <ecNumber evidence="3">2.3.2.26</ecNumber>
    </recommendedName>
</protein>
<evidence type="ECO:0000256" key="2">
    <source>
        <dbReference type="ARBA" id="ARBA00004906"/>
    </source>
</evidence>
<dbReference type="Proteomes" id="UP000218811">
    <property type="component" value="Unassembled WGS sequence"/>
</dbReference>
<dbReference type="GO" id="GO:0061630">
    <property type="term" value="F:ubiquitin protein ligase activity"/>
    <property type="evidence" value="ECO:0007669"/>
    <property type="project" value="UniProtKB-EC"/>
</dbReference>
<dbReference type="PROSITE" id="PS50096">
    <property type="entry name" value="IQ"/>
    <property type="match status" value="1"/>
</dbReference>
<organism evidence="8 9">
    <name type="scientific">Wolfiporia cocos (strain MD-104)</name>
    <name type="common">Brown rot fungus</name>
    <dbReference type="NCBI Taxonomy" id="742152"/>
    <lineage>
        <taxon>Eukaryota</taxon>
        <taxon>Fungi</taxon>
        <taxon>Dikarya</taxon>
        <taxon>Basidiomycota</taxon>
        <taxon>Agaricomycotina</taxon>
        <taxon>Agaricomycetes</taxon>
        <taxon>Polyporales</taxon>
        <taxon>Phaeolaceae</taxon>
        <taxon>Wolfiporia</taxon>
    </lineage>
</organism>
<keyword evidence="4" id="KW-0808">Transferase</keyword>
<dbReference type="SMART" id="SM00119">
    <property type="entry name" value="HECTc"/>
    <property type="match status" value="1"/>
</dbReference>
<dbReference type="FunFam" id="3.30.2410.10:FF:000017">
    <property type="entry name" value="E3 ubiquitin-protein ligase UPL7"/>
    <property type="match status" value="1"/>
</dbReference>
<dbReference type="Pfam" id="PF00632">
    <property type="entry name" value="HECT"/>
    <property type="match status" value="1"/>
</dbReference>
<dbReference type="STRING" id="742152.A0A2H3JJB4"/>
<dbReference type="AlphaFoldDB" id="A0A2H3JJB4"/>
<evidence type="ECO:0000256" key="6">
    <source>
        <dbReference type="PROSITE-ProRule" id="PRU00104"/>
    </source>
</evidence>
<keyword evidence="9" id="KW-1185">Reference proteome</keyword>
<evidence type="ECO:0000256" key="5">
    <source>
        <dbReference type="ARBA" id="ARBA00022786"/>
    </source>
</evidence>
<dbReference type="GO" id="GO:0000209">
    <property type="term" value="P:protein polyubiquitination"/>
    <property type="evidence" value="ECO:0007669"/>
    <property type="project" value="InterPro"/>
</dbReference>
<name>A0A2H3JJB4_WOLCO</name>
<dbReference type="GO" id="GO:0006511">
    <property type="term" value="P:ubiquitin-dependent protein catabolic process"/>
    <property type="evidence" value="ECO:0007669"/>
    <property type="project" value="TreeGrafter"/>
</dbReference>
<dbReference type="InterPro" id="IPR035983">
    <property type="entry name" value="Hect_E3_ubiquitin_ligase"/>
</dbReference>
<dbReference type="InterPro" id="IPR044611">
    <property type="entry name" value="E3A/B/C-like"/>
</dbReference>
<evidence type="ECO:0000313" key="9">
    <source>
        <dbReference type="Proteomes" id="UP000218811"/>
    </source>
</evidence>
<dbReference type="Gene3D" id="3.90.1750.10">
    <property type="entry name" value="Hect, E3 ligase catalytic domains"/>
    <property type="match status" value="1"/>
</dbReference>
<dbReference type="SUPFAM" id="SSF56204">
    <property type="entry name" value="Hect, E3 ligase catalytic domain"/>
    <property type="match status" value="1"/>
</dbReference>
<evidence type="ECO:0000256" key="1">
    <source>
        <dbReference type="ARBA" id="ARBA00000885"/>
    </source>
</evidence>
<dbReference type="FunFam" id="3.30.2160.10:FF:000002">
    <property type="entry name" value="Putative Ubiquitin-protein ligase E3C"/>
    <property type="match status" value="1"/>
</dbReference>
<reference evidence="8 9" key="1">
    <citation type="journal article" date="2012" name="Science">
        <title>The Paleozoic origin of enzymatic lignin decomposition reconstructed from 31 fungal genomes.</title>
        <authorList>
            <person name="Floudas D."/>
            <person name="Binder M."/>
            <person name="Riley R."/>
            <person name="Barry K."/>
            <person name="Blanchette R.A."/>
            <person name="Henrissat B."/>
            <person name="Martinez A.T."/>
            <person name="Otillar R."/>
            <person name="Spatafora J.W."/>
            <person name="Yadav J.S."/>
            <person name="Aerts A."/>
            <person name="Benoit I."/>
            <person name="Boyd A."/>
            <person name="Carlson A."/>
            <person name="Copeland A."/>
            <person name="Coutinho P.M."/>
            <person name="de Vries R.P."/>
            <person name="Ferreira P."/>
            <person name="Findley K."/>
            <person name="Foster B."/>
            <person name="Gaskell J."/>
            <person name="Glotzer D."/>
            <person name="Gorecki P."/>
            <person name="Heitman J."/>
            <person name="Hesse C."/>
            <person name="Hori C."/>
            <person name="Igarashi K."/>
            <person name="Jurgens J.A."/>
            <person name="Kallen N."/>
            <person name="Kersten P."/>
            <person name="Kohler A."/>
            <person name="Kuees U."/>
            <person name="Kumar T.K.A."/>
            <person name="Kuo A."/>
            <person name="LaButti K."/>
            <person name="Larrondo L.F."/>
            <person name="Lindquist E."/>
            <person name="Ling A."/>
            <person name="Lombard V."/>
            <person name="Lucas S."/>
            <person name="Lundell T."/>
            <person name="Martin R."/>
            <person name="McLaughlin D.J."/>
            <person name="Morgenstern I."/>
            <person name="Morin E."/>
            <person name="Murat C."/>
            <person name="Nagy L.G."/>
            <person name="Nolan M."/>
            <person name="Ohm R.A."/>
            <person name="Patyshakuliyeva A."/>
            <person name="Rokas A."/>
            <person name="Ruiz-Duenas F.J."/>
            <person name="Sabat G."/>
            <person name="Salamov A."/>
            <person name="Samejima M."/>
            <person name="Schmutz J."/>
            <person name="Slot J.C."/>
            <person name="St John F."/>
            <person name="Stenlid J."/>
            <person name="Sun H."/>
            <person name="Sun S."/>
            <person name="Syed K."/>
            <person name="Tsang A."/>
            <person name="Wiebenga A."/>
            <person name="Young D."/>
            <person name="Pisabarro A."/>
            <person name="Eastwood D.C."/>
            <person name="Martin F."/>
            <person name="Cullen D."/>
            <person name="Grigoriev I.V."/>
            <person name="Hibbett D.S."/>
        </authorList>
    </citation>
    <scope>NUCLEOTIDE SEQUENCE [LARGE SCALE GENOMIC DNA]</scope>
    <source>
        <strain evidence="8 9">MD-104</strain>
    </source>
</reference>
<dbReference type="PANTHER" id="PTHR45700">
    <property type="entry name" value="UBIQUITIN-PROTEIN LIGASE E3C"/>
    <property type="match status" value="1"/>
</dbReference>
<dbReference type="EC" id="2.3.2.26" evidence="3"/>
<gene>
    <name evidence="8" type="ORF">WOLCODRAFT_116418</name>
</gene>
<dbReference type="CDD" id="cd00078">
    <property type="entry name" value="HECTc"/>
    <property type="match status" value="1"/>
</dbReference>
<evidence type="ECO:0000313" key="8">
    <source>
        <dbReference type="EMBL" id="PCH39963.1"/>
    </source>
</evidence>